<evidence type="ECO:0000259" key="5">
    <source>
        <dbReference type="PROSITE" id="PS51635"/>
    </source>
</evidence>
<feature type="active site" description="Nucleophile" evidence="4">
    <location>
        <position position="41"/>
    </location>
</feature>
<dbReference type="STRING" id="415747.SAMN03097708_00568"/>
<dbReference type="InterPro" id="IPR016035">
    <property type="entry name" value="Acyl_Trfase/lysoPLipase"/>
</dbReference>
<dbReference type="SUPFAM" id="SSF52151">
    <property type="entry name" value="FabD/lysophospholipase-like"/>
    <property type="match status" value="1"/>
</dbReference>
<reference evidence="6 7" key="1">
    <citation type="submission" date="2016-10" db="EMBL/GenBank/DDBJ databases">
        <authorList>
            <person name="de Groot N.N."/>
        </authorList>
    </citation>
    <scope>NUCLEOTIDE SEQUENCE [LARGE SCALE GENOMIC DNA]</scope>
    <source>
        <strain evidence="6 7">HLD2</strain>
    </source>
</reference>
<dbReference type="PANTHER" id="PTHR14226:SF76">
    <property type="entry name" value="NTE FAMILY PROTEIN RSSA"/>
    <property type="match status" value="1"/>
</dbReference>
<dbReference type="GO" id="GO:0016042">
    <property type="term" value="P:lipid catabolic process"/>
    <property type="evidence" value="ECO:0007669"/>
    <property type="project" value="UniProtKB-UniRule"/>
</dbReference>
<dbReference type="Proteomes" id="UP000199648">
    <property type="component" value="Unassembled WGS sequence"/>
</dbReference>
<dbReference type="Gene3D" id="3.40.1090.10">
    <property type="entry name" value="Cytosolic phospholipase A2 catalytic domain"/>
    <property type="match status" value="1"/>
</dbReference>
<dbReference type="AlphaFoldDB" id="A0A1G5PQ06"/>
<dbReference type="InterPro" id="IPR002641">
    <property type="entry name" value="PNPLA_dom"/>
</dbReference>
<dbReference type="EMBL" id="FMWD01000002">
    <property type="protein sequence ID" value="SCZ51715.1"/>
    <property type="molecule type" value="Genomic_DNA"/>
</dbReference>
<comment type="caution">
    <text evidence="4">Lacks conserved residue(s) required for the propagation of feature annotation.</text>
</comment>
<dbReference type="PROSITE" id="PS51635">
    <property type="entry name" value="PNPLA"/>
    <property type="match status" value="1"/>
</dbReference>
<evidence type="ECO:0000313" key="7">
    <source>
        <dbReference type="Proteomes" id="UP000199648"/>
    </source>
</evidence>
<feature type="short sequence motif" description="GXSXG" evidence="4">
    <location>
        <begin position="39"/>
        <end position="43"/>
    </location>
</feature>
<sequence length="304" mass="33014">MGRPRIALALGSGSARGWAHIGVIRALAEEGIEPEIVCGTSIGAMVGAGYVTDSLDRLEAWARALDWWDIVRFMDVKLAGGFIAGEALTEYFRKHIRDRDMKEAERIFATVATNLNTGREIWLQTGPILEAVRASMALPGLFNPVKVNGDFLVDGGLVNPVPVSAARALGADLIIAVNLNGDIVGKHLMHPPRLKPEKSPGESKAVWDQIVQRFNDELRSKLMGGAAPGRAPKAPGLFDVLASSINIMQDRITRSRMAGDPPDLLIEPRLAHVGLLEFDRADEVIAVGYDTVKQMRPALARFIE</sequence>
<protein>
    <submittedName>
        <fullName evidence="6">NTE family protein</fullName>
    </submittedName>
</protein>
<proteinExistence type="predicted"/>
<organism evidence="6 7">
    <name type="scientific">Thiohalomonas denitrificans</name>
    <dbReference type="NCBI Taxonomy" id="415747"/>
    <lineage>
        <taxon>Bacteria</taxon>
        <taxon>Pseudomonadati</taxon>
        <taxon>Pseudomonadota</taxon>
        <taxon>Gammaproteobacteria</taxon>
        <taxon>Thiohalomonadales</taxon>
        <taxon>Thiohalomonadaceae</taxon>
        <taxon>Thiohalomonas</taxon>
    </lineage>
</organism>
<dbReference type="InterPro" id="IPR050301">
    <property type="entry name" value="NTE"/>
</dbReference>
<dbReference type="NCBIfam" id="NF007623">
    <property type="entry name" value="PRK10279.1"/>
    <property type="match status" value="1"/>
</dbReference>
<feature type="active site" description="Proton acceptor" evidence="4">
    <location>
        <position position="154"/>
    </location>
</feature>
<keyword evidence="1 4" id="KW-0378">Hydrolase</keyword>
<dbReference type="Pfam" id="PF01734">
    <property type="entry name" value="Patatin"/>
    <property type="match status" value="1"/>
</dbReference>
<name>A0A1G5PQ06_9GAMM</name>
<dbReference type="RefSeq" id="WP_092992426.1">
    <property type="nucleotide sequence ID" value="NZ_FMWD01000002.1"/>
</dbReference>
<gene>
    <name evidence="6" type="ORF">SAMN03097708_00568</name>
</gene>
<accession>A0A1G5PQ06</accession>
<keyword evidence="3 4" id="KW-0443">Lipid metabolism</keyword>
<dbReference type="OrthoDB" id="5290098at2"/>
<evidence type="ECO:0000256" key="1">
    <source>
        <dbReference type="ARBA" id="ARBA00022801"/>
    </source>
</evidence>
<evidence type="ECO:0000256" key="3">
    <source>
        <dbReference type="ARBA" id="ARBA00023098"/>
    </source>
</evidence>
<feature type="domain" description="PNPLA" evidence="5">
    <location>
        <begin position="8"/>
        <end position="167"/>
    </location>
</feature>
<dbReference type="GO" id="GO:0016787">
    <property type="term" value="F:hydrolase activity"/>
    <property type="evidence" value="ECO:0007669"/>
    <property type="project" value="UniProtKB-UniRule"/>
</dbReference>
<keyword evidence="2 4" id="KW-0442">Lipid degradation</keyword>
<feature type="short sequence motif" description="DGA/G" evidence="4">
    <location>
        <begin position="154"/>
        <end position="156"/>
    </location>
</feature>
<keyword evidence="7" id="KW-1185">Reference proteome</keyword>
<evidence type="ECO:0000313" key="6">
    <source>
        <dbReference type="EMBL" id="SCZ51715.1"/>
    </source>
</evidence>
<evidence type="ECO:0000256" key="2">
    <source>
        <dbReference type="ARBA" id="ARBA00022963"/>
    </source>
</evidence>
<evidence type="ECO:0000256" key="4">
    <source>
        <dbReference type="PROSITE-ProRule" id="PRU01161"/>
    </source>
</evidence>
<dbReference type="PANTHER" id="PTHR14226">
    <property type="entry name" value="NEUROPATHY TARGET ESTERASE/SWISS CHEESE D.MELANOGASTER"/>
    <property type="match status" value="1"/>
</dbReference>